<reference evidence="2 3" key="1">
    <citation type="submission" date="2022-11" db="EMBL/GenBank/DDBJ databases">
        <title>Haliovirga abyssi gen. nov., sp. nov., a mesophilic fermentative bacterium isolated from the Iheya North hydrothermal field and the proposal of Haliovirgaceae fam. nov.</title>
        <authorList>
            <person name="Miyazaki U."/>
            <person name="Tame A."/>
            <person name="Miyazaki J."/>
            <person name="Takai K."/>
            <person name="Sawayama S."/>
            <person name="Kitajima M."/>
            <person name="Okamoto A."/>
            <person name="Nakagawa S."/>
        </authorList>
    </citation>
    <scope>NUCLEOTIDE SEQUENCE [LARGE SCALE GENOMIC DNA]</scope>
    <source>
        <strain evidence="2 3">IC12</strain>
    </source>
</reference>
<organism evidence="2 3">
    <name type="scientific">Haliovirga abyssi</name>
    <dbReference type="NCBI Taxonomy" id="2996794"/>
    <lineage>
        <taxon>Bacteria</taxon>
        <taxon>Fusobacteriati</taxon>
        <taxon>Fusobacteriota</taxon>
        <taxon>Fusobacteriia</taxon>
        <taxon>Fusobacteriales</taxon>
        <taxon>Haliovirgaceae</taxon>
        <taxon>Haliovirga</taxon>
    </lineage>
</organism>
<feature type="transmembrane region" description="Helical" evidence="1">
    <location>
        <begin position="76"/>
        <end position="95"/>
    </location>
</feature>
<evidence type="ECO:0000256" key="1">
    <source>
        <dbReference type="SAM" id="Phobius"/>
    </source>
</evidence>
<evidence type="ECO:0000313" key="3">
    <source>
        <dbReference type="Proteomes" id="UP001321582"/>
    </source>
</evidence>
<dbReference type="KEGG" id="haby:HLVA_18810"/>
<keyword evidence="1" id="KW-0812">Transmembrane</keyword>
<feature type="transmembrane region" description="Helical" evidence="1">
    <location>
        <begin position="42"/>
        <end position="64"/>
    </location>
</feature>
<keyword evidence="1" id="KW-1133">Transmembrane helix</keyword>
<dbReference type="AlphaFoldDB" id="A0AAU9DMQ4"/>
<keyword evidence="3" id="KW-1185">Reference proteome</keyword>
<protein>
    <recommendedName>
        <fullName evidence="4">DUF3021 domain-containing protein</fullName>
    </recommendedName>
</protein>
<dbReference type="Proteomes" id="UP001321582">
    <property type="component" value="Chromosome"/>
</dbReference>
<proteinExistence type="predicted"/>
<evidence type="ECO:0008006" key="4">
    <source>
        <dbReference type="Google" id="ProtNLM"/>
    </source>
</evidence>
<feature type="transmembrane region" description="Helical" evidence="1">
    <location>
        <begin position="101"/>
        <end position="123"/>
    </location>
</feature>
<evidence type="ECO:0000313" key="2">
    <source>
        <dbReference type="EMBL" id="BDU51312.1"/>
    </source>
</evidence>
<sequence>MKFMEKIIKLIKEILLFMFIGIVIDGFYLIGVLSNYVEGKIIIISLLISGLIGIIIGYISKYVFIFVLRKTINMRLTIICEVILVMVLTSGVSYFSGGRDILNLLILPILGASFSGVIIYIFYSSFINMKLKDLQKKLKDI</sequence>
<name>A0AAU9DMQ4_9FUSO</name>
<dbReference type="EMBL" id="AP027059">
    <property type="protein sequence ID" value="BDU51312.1"/>
    <property type="molecule type" value="Genomic_DNA"/>
</dbReference>
<feature type="transmembrane region" description="Helical" evidence="1">
    <location>
        <begin position="14"/>
        <end position="36"/>
    </location>
</feature>
<gene>
    <name evidence="2" type="ORF">HLVA_18810</name>
</gene>
<keyword evidence="1" id="KW-0472">Membrane</keyword>
<accession>A0AAU9DMQ4</accession>